<comment type="caution">
    <text evidence="1">The sequence shown here is derived from an EMBL/GenBank/DDBJ whole genome shotgun (WGS) entry which is preliminary data.</text>
</comment>
<sequence length="130" mass="14924">MVIAVDFDGTIVEHKYPKIGKEIPFAIDTLKALQAEGHTLILWSYRAGEELEEAVKFCEVRGLEFFACNRNYPDEKYVEGKVSRKILADLYIDDRSFGGLPDWGEMYESILKKKHLGAKKKKKKFFGFIG</sequence>
<keyword evidence="1" id="KW-0378">Hydrolase</keyword>
<dbReference type="Proteomes" id="UP001185092">
    <property type="component" value="Unassembled WGS sequence"/>
</dbReference>
<dbReference type="AlphaFoldDB" id="A0AAE3XRT8"/>
<dbReference type="SUPFAM" id="SSF56784">
    <property type="entry name" value="HAD-like"/>
    <property type="match status" value="1"/>
</dbReference>
<organism evidence="1 2">
    <name type="scientific">Aureibacter tunicatorum</name>
    <dbReference type="NCBI Taxonomy" id="866807"/>
    <lineage>
        <taxon>Bacteria</taxon>
        <taxon>Pseudomonadati</taxon>
        <taxon>Bacteroidota</taxon>
        <taxon>Cytophagia</taxon>
        <taxon>Cytophagales</taxon>
        <taxon>Persicobacteraceae</taxon>
        <taxon>Aureibacter</taxon>
    </lineage>
</organism>
<dbReference type="PIRSF" id="PIRSF020079">
    <property type="entry name" value="UCP020079"/>
    <property type="match status" value="1"/>
</dbReference>
<reference evidence="1" key="1">
    <citation type="submission" date="2023-07" db="EMBL/GenBank/DDBJ databases">
        <title>Genomic Encyclopedia of Type Strains, Phase IV (KMG-IV): sequencing the most valuable type-strain genomes for metagenomic binning, comparative biology and taxonomic classification.</title>
        <authorList>
            <person name="Goeker M."/>
        </authorList>
    </citation>
    <scope>NUCLEOTIDE SEQUENCE</scope>
    <source>
        <strain evidence="1">DSM 26174</strain>
    </source>
</reference>
<protein>
    <submittedName>
        <fullName evidence="1">Hydroxymethylpyrimidine pyrophosphatase-like HAD family hydrolase</fullName>
    </submittedName>
</protein>
<gene>
    <name evidence="1" type="ORF">HNQ88_003856</name>
</gene>
<dbReference type="EMBL" id="JAVDQD010000005">
    <property type="protein sequence ID" value="MDR6240780.1"/>
    <property type="molecule type" value="Genomic_DNA"/>
</dbReference>
<name>A0AAE3XRT8_9BACT</name>
<dbReference type="InterPro" id="IPR036412">
    <property type="entry name" value="HAD-like_sf"/>
</dbReference>
<dbReference type="InterPro" id="IPR023214">
    <property type="entry name" value="HAD_sf"/>
</dbReference>
<evidence type="ECO:0000313" key="2">
    <source>
        <dbReference type="Proteomes" id="UP001185092"/>
    </source>
</evidence>
<evidence type="ECO:0000313" key="1">
    <source>
        <dbReference type="EMBL" id="MDR6240780.1"/>
    </source>
</evidence>
<dbReference type="GO" id="GO:0016787">
    <property type="term" value="F:hydrolase activity"/>
    <property type="evidence" value="ECO:0007669"/>
    <property type="project" value="UniProtKB-KW"/>
</dbReference>
<proteinExistence type="predicted"/>
<accession>A0AAE3XRT8</accession>
<keyword evidence="2" id="KW-1185">Reference proteome</keyword>
<dbReference type="InterPro" id="IPR016769">
    <property type="entry name" value="Phage_SP01_Orf1"/>
</dbReference>
<dbReference type="Gene3D" id="3.40.50.1000">
    <property type="entry name" value="HAD superfamily/HAD-like"/>
    <property type="match status" value="1"/>
</dbReference>
<dbReference type="NCBIfam" id="NF046079">
    <property type="entry name" value="HAD_phos_BT0820"/>
    <property type="match status" value="1"/>
</dbReference>
<dbReference type="RefSeq" id="WP_309941012.1">
    <property type="nucleotide sequence ID" value="NZ_AP025306.1"/>
</dbReference>